<dbReference type="InterPro" id="IPR027417">
    <property type="entry name" value="P-loop_NTPase"/>
</dbReference>
<evidence type="ECO:0000256" key="4">
    <source>
        <dbReference type="ARBA" id="ARBA00022475"/>
    </source>
</evidence>
<protein>
    <recommendedName>
        <fullName evidence="8">ABC transporter domain-containing protein</fullName>
    </recommendedName>
</protein>
<dbReference type="InterPro" id="IPR003439">
    <property type="entry name" value="ABC_transporter-like_ATP-bd"/>
</dbReference>
<evidence type="ECO:0000259" key="8">
    <source>
        <dbReference type="PROSITE" id="PS50893"/>
    </source>
</evidence>
<dbReference type="PANTHER" id="PTHR42788">
    <property type="entry name" value="TAURINE IMPORT ATP-BINDING PROTEIN-RELATED"/>
    <property type="match status" value="1"/>
</dbReference>
<dbReference type="NCBIfam" id="TIGR01184">
    <property type="entry name" value="ntrCD"/>
    <property type="match status" value="1"/>
</dbReference>
<feature type="domain" description="ABC transporter" evidence="8">
    <location>
        <begin position="5"/>
        <end position="238"/>
    </location>
</feature>
<reference evidence="10" key="1">
    <citation type="journal article" date="2019" name="Int. J. Syst. Evol. Microbiol.">
        <title>The Global Catalogue of Microorganisms (GCM) 10K type strain sequencing project: providing services to taxonomists for standard genome sequencing and annotation.</title>
        <authorList>
            <consortium name="The Broad Institute Genomics Platform"/>
            <consortium name="The Broad Institute Genome Sequencing Center for Infectious Disease"/>
            <person name="Wu L."/>
            <person name="Ma J."/>
        </authorList>
    </citation>
    <scope>NUCLEOTIDE SEQUENCE [LARGE SCALE GENOMIC DNA]</scope>
    <source>
        <strain evidence="10">NBRC 112416</strain>
    </source>
</reference>
<comment type="caution">
    <text evidence="9">The sequence shown here is derived from an EMBL/GenBank/DDBJ whole genome shotgun (WGS) entry which is preliminary data.</text>
</comment>
<dbReference type="InterPro" id="IPR003593">
    <property type="entry name" value="AAA+_ATPase"/>
</dbReference>
<gene>
    <name evidence="9" type="ORF">GCM10010862_22640</name>
</gene>
<dbReference type="SUPFAM" id="SSF52540">
    <property type="entry name" value="P-loop containing nucleoside triphosphate hydrolases"/>
    <property type="match status" value="2"/>
</dbReference>
<keyword evidence="7" id="KW-0472">Membrane</keyword>
<evidence type="ECO:0000256" key="3">
    <source>
        <dbReference type="ARBA" id="ARBA00022448"/>
    </source>
</evidence>
<evidence type="ECO:0000256" key="1">
    <source>
        <dbReference type="ARBA" id="ARBA00004202"/>
    </source>
</evidence>
<comment type="similarity">
    <text evidence="2">Belongs to the ABC transporter superfamily.</text>
</comment>
<dbReference type="PROSITE" id="PS00211">
    <property type="entry name" value="ABC_TRANSPORTER_1"/>
    <property type="match status" value="1"/>
</dbReference>
<sequence length="579" mass="62857">MAAILELTGVGKHYGEGARRTEVLSGIDLAVEEGEFVAILGFSGAGKTTLISLMAGLMAPDQGGVLFRGREIDGPASERGVVFQSYSLMPWLTVAGNIDLAVNAVHGKKPRAERIALRNHYMEMVGLSHAVDRRPAELSGGMRQRVAVARALAMQPDVLLLDEPLSALDALTRAKLQDEFAAISQAERKTFALITNDVDEAILLADRVIPLTPGPGATLGPSFTVGIERPRDRTELNGDDRFITLRREITEYLMDIGTARNVATAREIVLPNIVPVGRGKAEPLPAAYAEAAQSPTTAGYLEFSQVSKVYPTPKGPLTVVDRFDFKMKKGEFVTLIGHSGCGKSTVLSMIAGLNPISSGGIVLDNKEVADAGPERAVVFQAPSLMPWLTARENVALGVDRVYPKASPAERRDVVEYYLSRVGLADAMHKPAAELSNGMKQRVGIARAFALSPKLLLLDEPFGMLDSITRWELQDVLMDIWAKSKVTAICVTHDVDEAILLADRVVMMSNGPNARIGNVMGVDLPRPRSRKALLAHKDYYAYREELLDFLEAYEGGANPDEETLERIRSKRTHRGLAAAE</sequence>
<dbReference type="SMART" id="SM00382">
    <property type="entry name" value="AAA"/>
    <property type="match status" value="2"/>
</dbReference>
<evidence type="ECO:0000256" key="2">
    <source>
        <dbReference type="ARBA" id="ARBA00005417"/>
    </source>
</evidence>
<keyword evidence="10" id="KW-1185">Reference proteome</keyword>
<keyword evidence="6" id="KW-0067">ATP-binding</keyword>
<evidence type="ECO:0000313" key="10">
    <source>
        <dbReference type="Proteomes" id="UP001156691"/>
    </source>
</evidence>
<dbReference type="InterPro" id="IPR050166">
    <property type="entry name" value="ABC_transporter_ATP-bind"/>
</dbReference>
<evidence type="ECO:0000256" key="7">
    <source>
        <dbReference type="ARBA" id="ARBA00023136"/>
    </source>
</evidence>
<dbReference type="InterPro" id="IPR005890">
    <property type="entry name" value="NO3_transporter_ATP-bd-like"/>
</dbReference>
<accession>A0ABQ5W4Z7</accession>
<name>A0ABQ5W4Z7_9HYPH</name>
<keyword evidence="3" id="KW-0813">Transport</keyword>
<organism evidence="9 10">
    <name type="scientific">Devosia nitrariae</name>
    <dbReference type="NCBI Taxonomy" id="2071872"/>
    <lineage>
        <taxon>Bacteria</taxon>
        <taxon>Pseudomonadati</taxon>
        <taxon>Pseudomonadota</taxon>
        <taxon>Alphaproteobacteria</taxon>
        <taxon>Hyphomicrobiales</taxon>
        <taxon>Devosiaceae</taxon>
        <taxon>Devosia</taxon>
    </lineage>
</organism>
<keyword evidence="4" id="KW-1003">Cell membrane</keyword>
<dbReference type="Proteomes" id="UP001156691">
    <property type="component" value="Unassembled WGS sequence"/>
</dbReference>
<keyword evidence="5" id="KW-0547">Nucleotide-binding</keyword>
<dbReference type="PROSITE" id="PS50893">
    <property type="entry name" value="ABC_TRANSPORTER_2"/>
    <property type="match status" value="2"/>
</dbReference>
<feature type="domain" description="ABC transporter" evidence="8">
    <location>
        <begin position="301"/>
        <end position="534"/>
    </location>
</feature>
<evidence type="ECO:0000313" key="9">
    <source>
        <dbReference type="EMBL" id="GLQ55005.1"/>
    </source>
</evidence>
<dbReference type="EMBL" id="BSNS01000011">
    <property type="protein sequence ID" value="GLQ55005.1"/>
    <property type="molecule type" value="Genomic_DNA"/>
</dbReference>
<evidence type="ECO:0000256" key="6">
    <source>
        <dbReference type="ARBA" id="ARBA00022840"/>
    </source>
</evidence>
<comment type="subcellular location">
    <subcellularLocation>
        <location evidence="1">Cell membrane</location>
        <topology evidence="1">Peripheral membrane protein</topology>
    </subcellularLocation>
</comment>
<evidence type="ECO:0000256" key="5">
    <source>
        <dbReference type="ARBA" id="ARBA00022741"/>
    </source>
</evidence>
<dbReference type="PANTHER" id="PTHR42788:SF7">
    <property type="entry name" value="NITRATE ABC TRANSPORTER ATP-BINDING PROTEIN"/>
    <property type="match status" value="1"/>
</dbReference>
<dbReference type="RefSeq" id="WP_284340447.1">
    <property type="nucleotide sequence ID" value="NZ_BSNS01000011.1"/>
</dbReference>
<dbReference type="CDD" id="cd03293">
    <property type="entry name" value="ABC_NrtD_SsuB_transporters"/>
    <property type="match status" value="2"/>
</dbReference>
<dbReference type="Gene3D" id="3.40.50.300">
    <property type="entry name" value="P-loop containing nucleotide triphosphate hydrolases"/>
    <property type="match status" value="2"/>
</dbReference>
<proteinExistence type="inferred from homology"/>
<dbReference type="Pfam" id="PF00005">
    <property type="entry name" value="ABC_tran"/>
    <property type="match status" value="2"/>
</dbReference>
<dbReference type="InterPro" id="IPR017871">
    <property type="entry name" value="ABC_transporter-like_CS"/>
</dbReference>